<dbReference type="Proteomes" id="UP001465755">
    <property type="component" value="Unassembled WGS sequence"/>
</dbReference>
<feature type="compositionally biased region" description="Basic and acidic residues" evidence="1">
    <location>
        <begin position="58"/>
        <end position="76"/>
    </location>
</feature>
<dbReference type="PANTHER" id="PTHR37213">
    <property type="entry name" value="SUBTILISIN-LIKE PROTEASE"/>
    <property type="match status" value="1"/>
</dbReference>
<dbReference type="EMBL" id="JALJOQ010000105">
    <property type="protein sequence ID" value="KAK9797762.1"/>
    <property type="molecule type" value="Genomic_DNA"/>
</dbReference>
<evidence type="ECO:0000313" key="2">
    <source>
        <dbReference type="EMBL" id="KAK9797762.1"/>
    </source>
</evidence>
<keyword evidence="3" id="KW-1185">Reference proteome</keyword>
<dbReference type="PANTHER" id="PTHR37213:SF1">
    <property type="entry name" value="SUBTILISIN-LIKE PROTEASE"/>
    <property type="match status" value="1"/>
</dbReference>
<sequence>MATWAQKTAGFRRGLSENFGFRGSKNLTAWGVAGILTYYIWIKPERKAAEEQQAARQRAKEHAQAKGLVEVDRVRPTADPQVNGLMRGHRQGKDP</sequence>
<accession>A0AAW1NVP8</accession>
<dbReference type="AlphaFoldDB" id="A0AAW1NVP8"/>
<protein>
    <recommendedName>
        <fullName evidence="4">ATP synthase subunit e, mitochondrial</fullName>
    </recommendedName>
</protein>
<evidence type="ECO:0008006" key="4">
    <source>
        <dbReference type="Google" id="ProtNLM"/>
    </source>
</evidence>
<evidence type="ECO:0000256" key="1">
    <source>
        <dbReference type="SAM" id="MobiDB-lite"/>
    </source>
</evidence>
<proteinExistence type="predicted"/>
<organism evidence="2 3">
    <name type="scientific">Symbiochloris irregularis</name>
    <dbReference type="NCBI Taxonomy" id="706552"/>
    <lineage>
        <taxon>Eukaryota</taxon>
        <taxon>Viridiplantae</taxon>
        <taxon>Chlorophyta</taxon>
        <taxon>core chlorophytes</taxon>
        <taxon>Trebouxiophyceae</taxon>
        <taxon>Trebouxiales</taxon>
        <taxon>Trebouxiaceae</taxon>
        <taxon>Symbiochloris</taxon>
    </lineage>
</organism>
<reference evidence="2 3" key="1">
    <citation type="journal article" date="2024" name="Nat. Commun.">
        <title>Phylogenomics reveals the evolutionary origins of lichenization in chlorophyte algae.</title>
        <authorList>
            <person name="Puginier C."/>
            <person name="Libourel C."/>
            <person name="Otte J."/>
            <person name="Skaloud P."/>
            <person name="Haon M."/>
            <person name="Grisel S."/>
            <person name="Petersen M."/>
            <person name="Berrin J.G."/>
            <person name="Delaux P.M."/>
            <person name="Dal Grande F."/>
            <person name="Keller J."/>
        </authorList>
    </citation>
    <scope>NUCLEOTIDE SEQUENCE [LARGE SCALE GENOMIC DNA]</scope>
    <source>
        <strain evidence="2 3">SAG 2036</strain>
    </source>
</reference>
<comment type="caution">
    <text evidence="2">The sequence shown here is derived from an EMBL/GenBank/DDBJ whole genome shotgun (WGS) entry which is preliminary data.</text>
</comment>
<feature type="region of interest" description="Disordered" evidence="1">
    <location>
        <begin position="50"/>
        <end position="95"/>
    </location>
</feature>
<evidence type="ECO:0000313" key="3">
    <source>
        <dbReference type="Proteomes" id="UP001465755"/>
    </source>
</evidence>
<gene>
    <name evidence="2" type="ORF">WJX73_008241</name>
</gene>
<name>A0AAW1NVP8_9CHLO</name>